<sequence>MNRKTIRIAGVTAIAALAIGVGGGVAQAHTEASAPRSAATAPVNQQQAIRDAARALLNSDIQYSAADRAELKSMADGRTGVQLRAGGKFGPLIKLLRKVPGFAKAVAGKYDDFKKWYNGLSWWIRGPLAAAGVGSDLWGIWQLFH</sequence>
<dbReference type="RefSeq" id="WP_397716130.1">
    <property type="nucleotide sequence ID" value="NZ_JBIRGN010000006.1"/>
</dbReference>
<reference evidence="2 3" key="1">
    <citation type="submission" date="2024-10" db="EMBL/GenBank/DDBJ databases">
        <title>The Natural Products Discovery Center: Release of the First 8490 Sequenced Strains for Exploring Actinobacteria Biosynthetic Diversity.</title>
        <authorList>
            <person name="Kalkreuter E."/>
            <person name="Kautsar S.A."/>
            <person name="Yang D."/>
            <person name="Bader C.D."/>
            <person name="Teijaro C.N."/>
            <person name="Fluegel L."/>
            <person name="Davis C.M."/>
            <person name="Simpson J.R."/>
            <person name="Lauterbach L."/>
            <person name="Steele A.D."/>
            <person name="Gui C."/>
            <person name="Meng S."/>
            <person name="Li G."/>
            <person name="Viehrig K."/>
            <person name="Ye F."/>
            <person name="Su P."/>
            <person name="Kiefer A.F."/>
            <person name="Nichols A."/>
            <person name="Cepeda A.J."/>
            <person name="Yan W."/>
            <person name="Fan B."/>
            <person name="Jiang Y."/>
            <person name="Adhikari A."/>
            <person name="Zheng C.-J."/>
            <person name="Schuster L."/>
            <person name="Cowan T.M."/>
            <person name="Smanski M.J."/>
            <person name="Chevrette M.G."/>
            <person name="De Carvalho L.P.S."/>
            <person name="Shen B."/>
        </authorList>
    </citation>
    <scope>NUCLEOTIDE SEQUENCE [LARGE SCALE GENOMIC DNA]</scope>
    <source>
        <strain evidence="2 3">NPDC017990</strain>
    </source>
</reference>
<keyword evidence="1" id="KW-0732">Signal</keyword>
<evidence type="ECO:0008006" key="4">
    <source>
        <dbReference type="Google" id="ProtNLM"/>
    </source>
</evidence>
<feature type="chain" id="PRO_5045065923" description="Secreted protein" evidence="1">
    <location>
        <begin position="29"/>
        <end position="145"/>
    </location>
</feature>
<feature type="signal peptide" evidence="1">
    <location>
        <begin position="1"/>
        <end position="28"/>
    </location>
</feature>
<dbReference type="Proteomes" id="UP001610818">
    <property type="component" value="Unassembled WGS sequence"/>
</dbReference>
<dbReference type="EMBL" id="JBIRGQ010000006">
    <property type="protein sequence ID" value="MFH8549757.1"/>
    <property type="molecule type" value="Genomic_DNA"/>
</dbReference>
<protein>
    <recommendedName>
        <fullName evidence="4">Secreted protein</fullName>
    </recommendedName>
</protein>
<name>A0ABW7QXS2_9ACTN</name>
<evidence type="ECO:0000256" key="1">
    <source>
        <dbReference type="SAM" id="SignalP"/>
    </source>
</evidence>
<organism evidence="2 3">
    <name type="scientific">Streptomyces longisporoflavus</name>
    <dbReference type="NCBI Taxonomy" id="28044"/>
    <lineage>
        <taxon>Bacteria</taxon>
        <taxon>Bacillati</taxon>
        <taxon>Actinomycetota</taxon>
        <taxon>Actinomycetes</taxon>
        <taxon>Kitasatosporales</taxon>
        <taxon>Streptomycetaceae</taxon>
        <taxon>Streptomyces</taxon>
    </lineage>
</organism>
<accession>A0ABW7QXS2</accession>
<keyword evidence="3" id="KW-1185">Reference proteome</keyword>
<proteinExistence type="predicted"/>
<gene>
    <name evidence="2" type="ORF">ACH4F9_32605</name>
</gene>
<evidence type="ECO:0000313" key="2">
    <source>
        <dbReference type="EMBL" id="MFH8549757.1"/>
    </source>
</evidence>
<evidence type="ECO:0000313" key="3">
    <source>
        <dbReference type="Proteomes" id="UP001610818"/>
    </source>
</evidence>
<comment type="caution">
    <text evidence="2">The sequence shown here is derived from an EMBL/GenBank/DDBJ whole genome shotgun (WGS) entry which is preliminary data.</text>
</comment>